<dbReference type="AlphaFoldDB" id="A0A915L9R0"/>
<protein>
    <submittedName>
        <fullName evidence="2">Uncharacterized protein</fullName>
    </submittedName>
</protein>
<keyword evidence="1" id="KW-1185">Reference proteome</keyword>
<name>A0A915L9R0_ROMCU</name>
<proteinExistence type="predicted"/>
<evidence type="ECO:0000313" key="2">
    <source>
        <dbReference type="WBParaSite" id="nRc.2.0.1.t47865-RA"/>
    </source>
</evidence>
<dbReference type="Proteomes" id="UP000887565">
    <property type="component" value="Unplaced"/>
</dbReference>
<sequence length="82" mass="9228">MLATPHYPPQLDPSVDSFSPRTLQEIVLINFFGRIGLQITMAVRIHTTNALLALYQNFCNHFRTAYCELQPPVSLDVAALIL</sequence>
<reference evidence="2" key="1">
    <citation type="submission" date="2022-11" db="UniProtKB">
        <authorList>
            <consortium name="WormBaseParasite"/>
        </authorList>
    </citation>
    <scope>IDENTIFICATION</scope>
</reference>
<dbReference type="WBParaSite" id="nRc.2.0.1.t47865-RA">
    <property type="protein sequence ID" value="nRc.2.0.1.t47865-RA"/>
    <property type="gene ID" value="nRc.2.0.1.g47865"/>
</dbReference>
<evidence type="ECO:0000313" key="1">
    <source>
        <dbReference type="Proteomes" id="UP000887565"/>
    </source>
</evidence>
<organism evidence="1 2">
    <name type="scientific">Romanomermis culicivorax</name>
    <name type="common">Nematode worm</name>
    <dbReference type="NCBI Taxonomy" id="13658"/>
    <lineage>
        <taxon>Eukaryota</taxon>
        <taxon>Metazoa</taxon>
        <taxon>Ecdysozoa</taxon>
        <taxon>Nematoda</taxon>
        <taxon>Enoplea</taxon>
        <taxon>Dorylaimia</taxon>
        <taxon>Mermithida</taxon>
        <taxon>Mermithoidea</taxon>
        <taxon>Mermithidae</taxon>
        <taxon>Romanomermis</taxon>
    </lineage>
</organism>
<accession>A0A915L9R0</accession>